<accession>A0A6J4J5U8</accession>
<organism evidence="2">
    <name type="scientific">uncultured Actinomycetospora sp</name>
    <dbReference type="NCBI Taxonomy" id="1135996"/>
    <lineage>
        <taxon>Bacteria</taxon>
        <taxon>Bacillati</taxon>
        <taxon>Actinomycetota</taxon>
        <taxon>Actinomycetes</taxon>
        <taxon>Pseudonocardiales</taxon>
        <taxon>Pseudonocardiaceae</taxon>
        <taxon>Actinomycetospora</taxon>
        <taxon>environmental samples</taxon>
    </lineage>
</organism>
<name>A0A6J4J5U8_9PSEU</name>
<protein>
    <recommendedName>
        <fullName evidence="3">DUF2191 domain-containing protein</fullName>
    </recommendedName>
</protein>
<evidence type="ECO:0008006" key="3">
    <source>
        <dbReference type="Google" id="ProtNLM"/>
    </source>
</evidence>
<gene>
    <name evidence="2" type="ORF">AVDCRST_MAG54-2814</name>
</gene>
<feature type="region of interest" description="Disordered" evidence="1">
    <location>
        <begin position="42"/>
        <end position="61"/>
    </location>
</feature>
<evidence type="ECO:0000313" key="2">
    <source>
        <dbReference type="EMBL" id="CAA9267766.1"/>
    </source>
</evidence>
<dbReference type="EMBL" id="CADCTH010000358">
    <property type="protein sequence ID" value="CAA9267766.1"/>
    <property type="molecule type" value="Genomic_DNA"/>
</dbReference>
<reference evidence="2" key="1">
    <citation type="submission" date="2020-02" db="EMBL/GenBank/DDBJ databases">
        <authorList>
            <person name="Meier V. D."/>
        </authorList>
    </citation>
    <scope>NUCLEOTIDE SEQUENCE</scope>
    <source>
        <strain evidence="2">AVDCRST_MAG54</strain>
    </source>
</reference>
<dbReference type="AlphaFoldDB" id="A0A6J4J5U8"/>
<proteinExistence type="predicted"/>
<sequence>MNIDDDLLAEAKRIAVRTRRPLGEVVADALRLLVAAEAERPPPTVTLPTFGGSGLRPGVDLEDPESLAAVLDTDDARAAG</sequence>
<evidence type="ECO:0000256" key="1">
    <source>
        <dbReference type="SAM" id="MobiDB-lite"/>
    </source>
</evidence>